<dbReference type="Gene3D" id="3.40.50.720">
    <property type="entry name" value="NAD(P)-binding Rossmann-like Domain"/>
    <property type="match status" value="1"/>
</dbReference>
<reference evidence="1 2" key="1">
    <citation type="submission" date="2013-05" db="EMBL/GenBank/DDBJ databases">
        <title>The Genome Sequence of Actinomyces europaeus ACS-120-V-COL10B.</title>
        <authorList>
            <consortium name="The Broad Institute Genomics Platform"/>
            <person name="Earl A."/>
            <person name="Ward D."/>
            <person name="Feldgarden M."/>
            <person name="Gevers D."/>
            <person name="Saerens B."/>
            <person name="Vaneechoutte M."/>
            <person name="Walker B."/>
            <person name="Young S."/>
            <person name="Zeng Q."/>
            <person name="Gargeya S."/>
            <person name="Fitzgerald M."/>
            <person name="Haas B."/>
            <person name="Abouelleil A."/>
            <person name="Allen A.W."/>
            <person name="Alvarado L."/>
            <person name="Arachchi H.M."/>
            <person name="Berlin A.M."/>
            <person name="Chapman S.B."/>
            <person name="Gainer-Dewar J."/>
            <person name="Goldberg J."/>
            <person name="Griggs A."/>
            <person name="Gujja S."/>
            <person name="Hansen M."/>
            <person name="Howarth C."/>
            <person name="Imamovic A."/>
            <person name="Ireland A."/>
            <person name="Larimer J."/>
            <person name="McCowan C."/>
            <person name="Murphy C."/>
            <person name="Pearson M."/>
            <person name="Poon T.W."/>
            <person name="Priest M."/>
            <person name="Roberts A."/>
            <person name="Saif S."/>
            <person name="Shea T."/>
            <person name="Sisk P."/>
            <person name="Sykes S."/>
            <person name="Wortman J."/>
            <person name="Nusbaum C."/>
            <person name="Birren B."/>
        </authorList>
    </citation>
    <scope>NUCLEOTIDE SEQUENCE [LARGE SCALE GENOMIC DNA]</scope>
    <source>
        <strain evidence="1 2">ACS-120-V-Col10b</strain>
    </source>
</reference>
<proteinExistence type="predicted"/>
<dbReference type="RefSeq" id="WP_016444891.1">
    <property type="nucleotide sequence ID" value="NZ_KE150267.1"/>
</dbReference>
<dbReference type="Proteomes" id="UP000014387">
    <property type="component" value="Unassembled WGS sequence"/>
</dbReference>
<comment type="caution">
    <text evidence="1">The sequence shown here is derived from an EMBL/GenBank/DDBJ whole genome shotgun (WGS) entry which is preliminary data.</text>
</comment>
<gene>
    <name evidence="1" type="ORF">HMPREF9238_01566</name>
</gene>
<dbReference type="AlphaFoldDB" id="A0A9W5RD52"/>
<dbReference type="OrthoDB" id="4426339at2"/>
<evidence type="ECO:0000313" key="1">
    <source>
        <dbReference type="EMBL" id="EPD29585.1"/>
    </source>
</evidence>
<sequence>MQLREGTAIFVRANGDVQVGMGPASTVLTGLEPVEQSYLQSLKFHSSNTATHARAKKRNISEARIHKLEDLLKQRHLTQLAAEVQSTSDSKRLMRRDGTTNALGKREQIRVDIVAHSCGDPTQFLKMRTYLSALVESLQGASIRRLDLRYFGDDMGNSSRTTLNRTIGLGKPLASEPHFIIALFARASSYSLIREWQDSGIPLLSVIFNEDNVQVGPFVRTGGSPCLECVDRNLRDMDEEWPALQIQCRHQPFPSLSSDLILASAMMTARLVANEIDGFGLPPGEVRFIDENFVVNRFNWPIHHECSCTGLPASVKVPVSKKSAQN</sequence>
<name>A0A9W5RD52_9ACTO</name>
<organism evidence="1 2">
    <name type="scientific">Gleimia europaea ACS-120-V-Col10b</name>
    <dbReference type="NCBI Taxonomy" id="883069"/>
    <lineage>
        <taxon>Bacteria</taxon>
        <taxon>Bacillati</taxon>
        <taxon>Actinomycetota</taxon>
        <taxon>Actinomycetes</taxon>
        <taxon>Actinomycetales</taxon>
        <taxon>Actinomycetaceae</taxon>
        <taxon>Gleimia</taxon>
    </lineage>
</organism>
<dbReference type="EMBL" id="AGWN01000002">
    <property type="protein sequence ID" value="EPD29585.1"/>
    <property type="molecule type" value="Genomic_DNA"/>
</dbReference>
<accession>A0A9W5RD52</accession>
<protein>
    <recommendedName>
        <fullName evidence="3">THIF-type NAD/FAD binding fold domain-containing protein</fullName>
    </recommendedName>
</protein>
<evidence type="ECO:0000313" key="2">
    <source>
        <dbReference type="Proteomes" id="UP000014387"/>
    </source>
</evidence>
<keyword evidence="2" id="KW-1185">Reference proteome</keyword>
<evidence type="ECO:0008006" key="3">
    <source>
        <dbReference type="Google" id="ProtNLM"/>
    </source>
</evidence>